<feature type="region of interest" description="Disordered" evidence="13">
    <location>
        <begin position="353"/>
        <end position="372"/>
    </location>
</feature>
<evidence type="ECO:0000256" key="3">
    <source>
        <dbReference type="ARBA" id="ARBA00022692"/>
    </source>
</evidence>
<comment type="catalytic activity">
    <reaction evidence="11">
        <text>ATP + H2O = ADP + phosphate + H(+)</text>
        <dbReference type="Rhea" id="RHEA:13065"/>
        <dbReference type="ChEBI" id="CHEBI:15377"/>
        <dbReference type="ChEBI" id="CHEBI:15378"/>
        <dbReference type="ChEBI" id="CHEBI:30616"/>
        <dbReference type="ChEBI" id="CHEBI:43474"/>
        <dbReference type="ChEBI" id="CHEBI:456216"/>
    </reaction>
    <physiologicalReaction direction="left-to-right" evidence="11">
        <dbReference type="Rhea" id="RHEA:13066"/>
    </physiologicalReaction>
</comment>
<keyword evidence="5" id="KW-0999">Mitochondrion inner membrane</keyword>
<organism evidence="16 17">
    <name type="scientific">Lithohypha guttulata</name>
    <dbReference type="NCBI Taxonomy" id="1690604"/>
    <lineage>
        <taxon>Eukaryota</taxon>
        <taxon>Fungi</taxon>
        <taxon>Dikarya</taxon>
        <taxon>Ascomycota</taxon>
        <taxon>Pezizomycotina</taxon>
        <taxon>Eurotiomycetes</taxon>
        <taxon>Chaetothyriomycetidae</taxon>
        <taxon>Chaetothyriales</taxon>
        <taxon>Trichomeriaceae</taxon>
        <taxon>Lithohypha</taxon>
    </lineage>
</organism>
<feature type="domain" description="AAA+ ATPase" evidence="14">
    <location>
        <begin position="284"/>
        <end position="426"/>
    </location>
</feature>
<feature type="region of interest" description="Disordered" evidence="13">
    <location>
        <begin position="524"/>
        <end position="580"/>
    </location>
</feature>
<keyword evidence="7 12" id="KW-0067">ATP-binding</keyword>
<keyword evidence="8" id="KW-1133">Transmembrane helix</keyword>
<name>A0ABR0K5A9_9EURO</name>
<evidence type="ECO:0000256" key="11">
    <source>
        <dbReference type="ARBA" id="ARBA00048778"/>
    </source>
</evidence>
<feature type="compositionally biased region" description="Basic residues" evidence="13">
    <location>
        <begin position="561"/>
        <end position="580"/>
    </location>
</feature>
<proteinExistence type="inferred from homology"/>
<comment type="caution">
    <text evidence="16">The sequence shown here is derived from an EMBL/GenBank/DDBJ whole genome shotgun (WGS) entry which is preliminary data.</text>
</comment>
<dbReference type="Pfam" id="PF25426">
    <property type="entry name" value="AAA_lid_BCS1"/>
    <property type="match status" value="1"/>
</dbReference>
<dbReference type="InterPro" id="IPR014851">
    <property type="entry name" value="BCS1_N"/>
</dbReference>
<dbReference type="InterPro" id="IPR003960">
    <property type="entry name" value="ATPase_AAA_CS"/>
</dbReference>
<feature type="domain" description="BCS1 N-terminal" evidence="15">
    <location>
        <begin position="41"/>
        <end position="251"/>
    </location>
</feature>
<dbReference type="Pfam" id="PF08740">
    <property type="entry name" value="BCS1_N"/>
    <property type="match status" value="1"/>
</dbReference>
<dbReference type="SMART" id="SM00382">
    <property type="entry name" value="AAA"/>
    <property type="match status" value="1"/>
</dbReference>
<keyword evidence="17" id="KW-1185">Reference proteome</keyword>
<evidence type="ECO:0000256" key="6">
    <source>
        <dbReference type="ARBA" id="ARBA00022801"/>
    </source>
</evidence>
<evidence type="ECO:0000256" key="10">
    <source>
        <dbReference type="ARBA" id="ARBA00023136"/>
    </source>
</evidence>
<keyword evidence="6" id="KW-0378">Hydrolase</keyword>
<dbReference type="PANTHER" id="PTHR23070">
    <property type="entry name" value="BCS1 AAA-TYPE ATPASE"/>
    <property type="match status" value="1"/>
</dbReference>
<dbReference type="InterPro" id="IPR003959">
    <property type="entry name" value="ATPase_AAA_core"/>
</dbReference>
<dbReference type="PROSITE" id="PS00674">
    <property type="entry name" value="AAA"/>
    <property type="match status" value="1"/>
</dbReference>
<evidence type="ECO:0000256" key="2">
    <source>
        <dbReference type="ARBA" id="ARBA00007448"/>
    </source>
</evidence>
<evidence type="ECO:0000256" key="12">
    <source>
        <dbReference type="RuleBase" id="RU003651"/>
    </source>
</evidence>
<keyword evidence="3" id="KW-0812">Transmembrane</keyword>
<evidence type="ECO:0000256" key="8">
    <source>
        <dbReference type="ARBA" id="ARBA00022989"/>
    </source>
</evidence>
<evidence type="ECO:0000256" key="1">
    <source>
        <dbReference type="ARBA" id="ARBA00004434"/>
    </source>
</evidence>
<comment type="subcellular location">
    <subcellularLocation>
        <location evidence="1">Mitochondrion inner membrane</location>
        <topology evidence="1">Single-pass membrane protein</topology>
    </subcellularLocation>
</comment>
<dbReference type="EMBL" id="JAVRRG010000089">
    <property type="protein sequence ID" value="KAK5087491.1"/>
    <property type="molecule type" value="Genomic_DNA"/>
</dbReference>
<feature type="compositionally biased region" description="Polar residues" evidence="13">
    <location>
        <begin position="353"/>
        <end position="367"/>
    </location>
</feature>
<evidence type="ECO:0000256" key="4">
    <source>
        <dbReference type="ARBA" id="ARBA00022741"/>
    </source>
</evidence>
<sequence length="580" mass="64941">MDQHASSSPLANASTQGPGLSTRMLQHVSHLDFGDVRHYLFTIGTTITALSVAYYSLRRTADNLFDLVTSTVEVRSHDDAYACLMHWMGLQKNLIHTTSWVASIQVSSQKMFNLIRGSQAFVPTQEDNDDDLALAAHNFDEYWTERIHRDRSEPVVYTPREGLHWFRYKGHFITFNRVIFPATATRVRPEVISLTCLGREATILKELLMEAQKSSIVQEGSHIAIYRSGNQRGYGEWERRGTRIARPLSTVVLNEAEKQVLINDIREYLHPLTKRWYADRGIPYRRGYLLSGPPGTGKTSLCLALAGMFSLPVYITSLNSHVSEDSLSNMFSELPTRSIMLLEDIDAAGLSVGSRTTEPTAGSNSGHGTPAKEPSVSLSALLNAIDGIVSVEGRILLMTTNHIEHLDPALIRPGRIDHIVRFQDATTEMAKQMFLSFYAIKDIERSKSQSIQDYVKRKLSSCDYPSSEQELVGMAVSFASKIPSEEFSPAQLQGYMLMHKYRPDKAITNLPAWVKYERDAKAKKEQEQVMPQSQGTAAATVPDEKLVEDVETASAAETRTPRRSARGRSKSVRAKSRKRA</sequence>
<keyword evidence="10" id="KW-0472">Membrane</keyword>
<dbReference type="SUPFAM" id="SSF52540">
    <property type="entry name" value="P-loop containing nucleoside triphosphate hydrolases"/>
    <property type="match status" value="1"/>
</dbReference>
<evidence type="ECO:0000256" key="13">
    <source>
        <dbReference type="SAM" id="MobiDB-lite"/>
    </source>
</evidence>
<evidence type="ECO:0000256" key="9">
    <source>
        <dbReference type="ARBA" id="ARBA00023128"/>
    </source>
</evidence>
<evidence type="ECO:0000256" key="5">
    <source>
        <dbReference type="ARBA" id="ARBA00022792"/>
    </source>
</evidence>
<comment type="similarity">
    <text evidence="2">Belongs to the AAA ATPase family. BCS1 subfamily.</text>
</comment>
<dbReference type="InterPro" id="IPR027417">
    <property type="entry name" value="P-loop_NTPase"/>
</dbReference>
<dbReference type="Gene3D" id="3.40.50.300">
    <property type="entry name" value="P-loop containing nucleotide triphosphate hydrolases"/>
    <property type="match status" value="1"/>
</dbReference>
<evidence type="ECO:0000256" key="7">
    <source>
        <dbReference type="ARBA" id="ARBA00022840"/>
    </source>
</evidence>
<dbReference type="Pfam" id="PF00004">
    <property type="entry name" value="AAA"/>
    <property type="match status" value="1"/>
</dbReference>
<keyword evidence="4 12" id="KW-0547">Nucleotide-binding</keyword>
<dbReference type="InterPro" id="IPR057495">
    <property type="entry name" value="AAA_lid_BCS1"/>
</dbReference>
<dbReference type="Proteomes" id="UP001345013">
    <property type="component" value="Unassembled WGS sequence"/>
</dbReference>
<evidence type="ECO:0000313" key="16">
    <source>
        <dbReference type="EMBL" id="KAK5087491.1"/>
    </source>
</evidence>
<dbReference type="SMART" id="SM01024">
    <property type="entry name" value="BCS1_N"/>
    <property type="match status" value="1"/>
</dbReference>
<dbReference type="InterPro" id="IPR003593">
    <property type="entry name" value="AAA+_ATPase"/>
</dbReference>
<protein>
    <submittedName>
        <fullName evidence="16">Uncharacterized protein</fullName>
    </submittedName>
</protein>
<evidence type="ECO:0000313" key="17">
    <source>
        <dbReference type="Proteomes" id="UP001345013"/>
    </source>
</evidence>
<dbReference type="InterPro" id="IPR050747">
    <property type="entry name" value="Mitochondrial_chaperone_BCS1"/>
</dbReference>
<reference evidence="16 17" key="1">
    <citation type="submission" date="2023-08" db="EMBL/GenBank/DDBJ databases">
        <title>Black Yeasts Isolated from many extreme environments.</title>
        <authorList>
            <person name="Coleine C."/>
            <person name="Stajich J.E."/>
            <person name="Selbmann L."/>
        </authorList>
    </citation>
    <scope>NUCLEOTIDE SEQUENCE [LARGE SCALE GENOMIC DNA]</scope>
    <source>
        <strain evidence="16 17">CCFEE 5885</strain>
    </source>
</reference>
<keyword evidence="9" id="KW-0496">Mitochondrion</keyword>
<gene>
    <name evidence="16" type="ORF">LTR24_006682</name>
</gene>
<evidence type="ECO:0000259" key="14">
    <source>
        <dbReference type="SMART" id="SM00382"/>
    </source>
</evidence>
<evidence type="ECO:0000259" key="15">
    <source>
        <dbReference type="SMART" id="SM01024"/>
    </source>
</evidence>
<accession>A0ABR0K5A9</accession>